<evidence type="ECO:0000313" key="1">
    <source>
        <dbReference type="EMBL" id="GFP24955.1"/>
    </source>
</evidence>
<accession>A0A6V8NXI7</accession>
<protein>
    <submittedName>
        <fullName evidence="1">Uncharacterized protein</fullName>
    </submittedName>
</protein>
<dbReference type="AlphaFoldDB" id="A0A6V8NXI7"/>
<reference evidence="1 2" key="1">
    <citation type="journal article" date="2020" name="Front. Microbiol.">
        <title>Single-cell genomics of novel Actinobacteria with the Wood-Ljungdahl pathway discovered in a serpentinizing system.</title>
        <authorList>
            <person name="Merino N."/>
            <person name="Kawai M."/>
            <person name="Boyd E.S."/>
            <person name="Colman D.R."/>
            <person name="McGlynn S.E."/>
            <person name="Nealson K.H."/>
            <person name="Kurokawa K."/>
            <person name="Hongoh Y."/>
        </authorList>
    </citation>
    <scope>NUCLEOTIDE SEQUENCE [LARGE SCALE GENOMIC DNA]</scope>
    <source>
        <strain evidence="1 2">S25</strain>
    </source>
</reference>
<comment type="caution">
    <text evidence="1">The sequence shown here is derived from an EMBL/GenBank/DDBJ whole genome shotgun (WGS) entry which is preliminary data.</text>
</comment>
<evidence type="ECO:0000313" key="2">
    <source>
        <dbReference type="Proteomes" id="UP000543224"/>
    </source>
</evidence>
<organism evidence="1 2">
    <name type="scientific">Candidatus Hakubella thermalkaliphila</name>
    <dbReference type="NCBI Taxonomy" id="2754717"/>
    <lineage>
        <taxon>Bacteria</taxon>
        <taxon>Bacillati</taxon>
        <taxon>Actinomycetota</taxon>
        <taxon>Actinomycetota incertae sedis</taxon>
        <taxon>Candidatus Hakubellales</taxon>
        <taxon>Candidatus Hakubellaceae</taxon>
        <taxon>Candidatus Hakubella</taxon>
    </lineage>
</organism>
<gene>
    <name evidence="1" type="ORF">HKBW3S25_00393</name>
</gene>
<sequence>MDKSLRFKTSLLLSLPVYYLAPANLDRRSGFTESYTEPLVKDRPPLKITQFSCDVMRRGAWAIPSKIVSTSMVRVMLASGKSLKNCAFSN</sequence>
<dbReference type="EMBL" id="BLRX01000027">
    <property type="protein sequence ID" value="GFP24955.1"/>
    <property type="molecule type" value="Genomic_DNA"/>
</dbReference>
<dbReference type="Proteomes" id="UP000543224">
    <property type="component" value="Unassembled WGS sequence"/>
</dbReference>
<proteinExistence type="predicted"/>
<name>A0A6V8NXI7_9ACTN</name>